<dbReference type="EMBL" id="JAUHHV010000011">
    <property type="protein sequence ID" value="KAK1407066.1"/>
    <property type="molecule type" value="Genomic_DNA"/>
</dbReference>
<evidence type="ECO:0000313" key="1">
    <source>
        <dbReference type="EMBL" id="KAK1407066.1"/>
    </source>
</evidence>
<evidence type="ECO:0000313" key="2">
    <source>
        <dbReference type="Proteomes" id="UP001229421"/>
    </source>
</evidence>
<comment type="caution">
    <text evidence="1">The sequence shown here is derived from an EMBL/GenBank/DDBJ whole genome shotgun (WGS) entry which is preliminary data.</text>
</comment>
<keyword evidence="2" id="KW-1185">Reference proteome</keyword>
<sequence>MVLTWFGPRCLCNIMCASIRQQYVKTQSTDHQEKLLAKFFGSTGKQAAVNHSHQRNARLRWCLSQKGLEYLT</sequence>
<organism evidence="1 2">
    <name type="scientific">Tagetes erecta</name>
    <name type="common">African marigold</name>
    <dbReference type="NCBI Taxonomy" id="13708"/>
    <lineage>
        <taxon>Eukaryota</taxon>
        <taxon>Viridiplantae</taxon>
        <taxon>Streptophyta</taxon>
        <taxon>Embryophyta</taxon>
        <taxon>Tracheophyta</taxon>
        <taxon>Spermatophyta</taxon>
        <taxon>Magnoliopsida</taxon>
        <taxon>eudicotyledons</taxon>
        <taxon>Gunneridae</taxon>
        <taxon>Pentapetalae</taxon>
        <taxon>asterids</taxon>
        <taxon>campanulids</taxon>
        <taxon>Asterales</taxon>
        <taxon>Asteraceae</taxon>
        <taxon>Asteroideae</taxon>
        <taxon>Heliantheae alliance</taxon>
        <taxon>Tageteae</taxon>
        <taxon>Tagetes</taxon>
    </lineage>
</organism>
<gene>
    <name evidence="1" type="ORF">QVD17_38677</name>
</gene>
<accession>A0AAD8JQX4</accession>
<dbReference type="AlphaFoldDB" id="A0AAD8JQX4"/>
<reference evidence="1" key="1">
    <citation type="journal article" date="2023" name="bioRxiv">
        <title>Improved chromosome-level genome assembly for marigold (Tagetes erecta).</title>
        <authorList>
            <person name="Jiang F."/>
            <person name="Yuan L."/>
            <person name="Wang S."/>
            <person name="Wang H."/>
            <person name="Xu D."/>
            <person name="Wang A."/>
            <person name="Fan W."/>
        </authorList>
    </citation>
    <scope>NUCLEOTIDE SEQUENCE</scope>
    <source>
        <strain evidence="1">WSJ</strain>
        <tissue evidence="1">Leaf</tissue>
    </source>
</reference>
<name>A0AAD8JQX4_TARER</name>
<protein>
    <submittedName>
        <fullName evidence="1">Uncharacterized protein</fullName>
    </submittedName>
</protein>
<proteinExistence type="predicted"/>
<dbReference type="Proteomes" id="UP001229421">
    <property type="component" value="Unassembled WGS sequence"/>
</dbReference>